<sequence length="1016" mass="111051">MPIQLLRNPIILCFTCLLAITACQSPESNTSTTTKTDTLTEEQKHLPENALRGLTVAEGLVVTPFAEEPMLQNPTNMDVDDRGRVWITEAYNYRPAINGNPTNALGDRIVILEDTNGDGQADTSKVFYQGPELNAPLGIAVLGNRVIISQSPYIWSFYDSDGDDKADRKEILFQGIGGEQHDHGAHAVTFGPDGKLYFNFGNEARTLKDAKGKVILDGKQYRQGLTLRCNPDGSQVEVLAENFRNPYEVAVDSYGALWQSDNDDDGNKGTRINAIFPHGKYGYTDEMTGAGWQSNRTNMEDSIPLRHWHLNDPGVVPNLLQTGAGSPTGMVVYEGNLFPERFHGQLIHCDAGPNVVRSYQVQAAGAGYTANTENILKGDKDPWFRPADICVAPDGSLMVADWYDPGVGGHAAGDQVRGRVYRVAPKGHPYKTERYNYKQLNSAMQALESPNLATRYLAYTALLQMGDSATAALQQHWKQTGAGPRMRARAFWILLDKDTKNEVSLLREAATDDNSNIRSMAIRAAVTKKSIGLDTILPALVNDRSAEVRREAALALYHYKGADGPSLWTTLANAHDGIDRWYLEALGIGAEGQWGPFFSQWLTTNQQPLATAAGRDIIWRARTDKAIPLLAQLAADNNTPLQNRLRYFRAFDFLEGRAKYPALLKLLEQQQGNSLEGNRLVLQALDIPSVRSSPVAMKALDQVLDSLRGTAAFIEMTGRYKVKHRNSELLQMAVQKSKEPLGRDAASCLLQQDGTPSIKSVINGKDTAASLALLRSLAGVGNTASLDILQNVVTSKQYDSTLRKAAAGMIGWSWSGEERVLTLLKAGKVPKQYIPLVVQSVGGAWRGSVKEEAASYLPEGSQKDGTTAPPAFAELKALKGDIAAGHTVFTSKCGLCHKAGTEGFDFGPALSEIGSKLPKEELYRAITQPSAGISFGYEGWELKLKDGSSLSGILSSKTETDLEIKFPGGSKQQLKTSSVKTMTQLKKSMMTDNLYQQMSLQDMANLLDYLGSLKKH</sequence>
<accession>A0A0E9MZN5</accession>
<dbReference type="NCBIfam" id="TIGR02604">
    <property type="entry name" value="Piru_Ver_Nterm"/>
    <property type="match status" value="1"/>
</dbReference>
<dbReference type="InterPro" id="IPR011041">
    <property type="entry name" value="Quinoprot_gluc/sorb_DH_b-prop"/>
</dbReference>
<protein>
    <submittedName>
        <fullName evidence="7">Putative oxidoreductase</fullName>
    </submittedName>
</protein>
<feature type="signal peptide" evidence="5">
    <location>
        <begin position="1"/>
        <end position="24"/>
    </location>
</feature>
<dbReference type="InterPro" id="IPR036909">
    <property type="entry name" value="Cyt_c-like_dom_sf"/>
</dbReference>
<dbReference type="RefSeq" id="WP_046368942.1">
    <property type="nucleotide sequence ID" value="NZ_BBWV01000002.1"/>
</dbReference>
<dbReference type="Gene3D" id="2.120.10.30">
    <property type="entry name" value="TolB, C-terminal domain"/>
    <property type="match status" value="1"/>
</dbReference>
<evidence type="ECO:0000313" key="7">
    <source>
        <dbReference type="EMBL" id="GAO42988.1"/>
    </source>
</evidence>
<organism evidence="7 8">
    <name type="scientific">Flavihumibacter petaseus NBRC 106054</name>
    <dbReference type="NCBI Taxonomy" id="1220578"/>
    <lineage>
        <taxon>Bacteria</taxon>
        <taxon>Pseudomonadati</taxon>
        <taxon>Bacteroidota</taxon>
        <taxon>Chitinophagia</taxon>
        <taxon>Chitinophagales</taxon>
        <taxon>Chitinophagaceae</taxon>
        <taxon>Flavihumibacter</taxon>
    </lineage>
</organism>
<keyword evidence="3 4" id="KW-0408">Iron</keyword>
<dbReference type="PANTHER" id="PTHR33546:SF1">
    <property type="entry name" value="LARGE, MULTIFUNCTIONAL SECRETED PROTEIN"/>
    <property type="match status" value="1"/>
</dbReference>
<dbReference type="InterPro" id="IPR011042">
    <property type="entry name" value="6-blade_b-propeller_TolB-like"/>
</dbReference>
<keyword evidence="8" id="KW-1185">Reference proteome</keyword>
<dbReference type="Proteomes" id="UP000033121">
    <property type="component" value="Unassembled WGS sequence"/>
</dbReference>
<evidence type="ECO:0000256" key="1">
    <source>
        <dbReference type="ARBA" id="ARBA00022617"/>
    </source>
</evidence>
<dbReference type="InterPro" id="IPR013427">
    <property type="entry name" value="Haem-bd_dom_put"/>
</dbReference>
<evidence type="ECO:0000313" key="8">
    <source>
        <dbReference type="Proteomes" id="UP000033121"/>
    </source>
</evidence>
<dbReference type="GO" id="GO:0020037">
    <property type="term" value="F:heme binding"/>
    <property type="evidence" value="ECO:0007669"/>
    <property type="project" value="InterPro"/>
</dbReference>
<dbReference type="Pfam" id="PF23500">
    <property type="entry name" value="DUF7133"/>
    <property type="match status" value="1"/>
</dbReference>
<dbReference type="GO" id="GO:0009055">
    <property type="term" value="F:electron transfer activity"/>
    <property type="evidence" value="ECO:0007669"/>
    <property type="project" value="InterPro"/>
</dbReference>
<dbReference type="EMBL" id="BBWV01000002">
    <property type="protein sequence ID" value="GAO42988.1"/>
    <property type="molecule type" value="Genomic_DNA"/>
</dbReference>
<dbReference type="AlphaFoldDB" id="A0A0E9MZN5"/>
<evidence type="ECO:0000256" key="4">
    <source>
        <dbReference type="PROSITE-ProRule" id="PRU00433"/>
    </source>
</evidence>
<dbReference type="InterPro" id="IPR013428">
    <property type="entry name" value="Membrane-bound_put_N"/>
</dbReference>
<keyword evidence="5" id="KW-0732">Signal</keyword>
<dbReference type="PROSITE" id="PS51257">
    <property type="entry name" value="PROKAR_LIPOPROTEIN"/>
    <property type="match status" value="1"/>
</dbReference>
<evidence type="ECO:0000256" key="2">
    <source>
        <dbReference type="ARBA" id="ARBA00022723"/>
    </source>
</evidence>
<gene>
    <name evidence="7" type="ORF">FPE01S_02_00930</name>
</gene>
<proteinExistence type="predicted"/>
<feature type="domain" description="Cytochrome c" evidence="6">
    <location>
        <begin position="880"/>
        <end position="1014"/>
    </location>
</feature>
<evidence type="ECO:0000259" key="6">
    <source>
        <dbReference type="PROSITE" id="PS51007"/>
    </source>
</evidence>
<dbReference type="SUPFAM" id="SSF50952">
    <property type="entry name" value="Soluble quinoprotein glucose dehydrogenase"/>
    <property type="match status" value="1"/>
</dbReference>
<dbReference type="InterPro" id="IPR011989">
    <property type="entry name" value="ARM-like"/>
</dbReference>
<dbReference type="InterPro" id="IPR009056">
    <property type="entry name" value="Cyt_c-like_dom"/>
</dbReference>
<dbReference type="PROSITE" id="PS51007">
    <property type="entry name" value="CYTC"/>
    <property type="match status" value="1"/>
</dbReference>
<dbReference type="GO" id="GO:0046872">
    <property type="term" value="F:metal ion binding"/>
    <property type="evidence" value="ECO:0007669"/>
    <property type="project" value="UniProtKB-KW"/>
</dbReference>
<dbReference type="SUPFAM" id="SSF46626">
    <property type="entry name" value="Cytochrome c"/>
    <property type="match status" value="1"/>
</dbReference>
<name>A0A0E9MZN5_9BACT</name>
<evidence type="ECO:0000256" key="5">
    <source>
        <dbReference type="SAM" id="SignalP"/>
    </source>
</evidence>
<dbReference type="PANTHER" id="PTHR33546">
    <property type="entry name" value="LARGE, MULTIFUNCTIONAL SECRETED PROTEIN-RELATED"/>
    <property type="match status" value="1"/>
</dbReference>
<comment type="caution">
    <text evidence="7">The sequence shown here is derived from an EMBL/GenBank/DDBJ whole genome shotgun (WGS) entry which is preliminary data.</text>
</comment>
<dbReference type="InterPro" id="IPR055557">
    <property type="entry name" value="DUF7133"/>
</dbReference>
<dbReference type="InterPro" id="IPR016024">
    <property type="entry name" value="ARM-type_fold"/>
</dbReference>
<feature type="chain" id="PRO_5002429709" evidence="5">
    <location>
        <begin position="25"/>
        <end position="1016"/>
    </location>
</feature>
<keyword evidence="2 4" id="KW-0479">Metal-binding</keyword>
<dbReference type="Gene3D" id="1.10.760.10">
    <property type="entry name" value="Cytochrome c-like domain"/>
    <property type="match status" value="1"/>
</dbReference>
<dbReference type="NCBIfam" id="TIGR02603">
    <property type="entry name" value="CxxCH_TIGR02603"/>
    <property type="match status" value="1"/>
</dbReference>
<dbReference type="SUPFAM" id="SSF48371">
    <property type="entry name" value="ARM repeat"/>
    <property type="match status" value="1"/>
</dbReference>
<keyword evidence="1 4" id="KW-0349">Heme</keyword>
<evidence type="ECO:0000256" key="3">
    <source>
        <dbReference type="ARBA" id="ARBA00023004"/>
    </source>
</evidence>
<dbReference type="Gene3D" id="1.25.10.10">
    <property type="entry name" value="Leucine-rich Repeat Variant"/>
    <property type="match status" value="1"/>
</dbReference>
<reference evidence="7 8" key="1">
    <citation type="submission" date="2015-04" db="EMBL/GenBank/DDBJ databases">
        <title>Whole genome shotgun sequence of Flavihumibacter petaseus NBRC 106054.</title>
        <authorList>
            <person name="Miyazawa S."/>
            <person name="Hosoyama A."/>
            <person name="Hashimoto M."/>
            <person name="Noguchi M."/>
            <person name="Tsuchikane K."/>
            <person name="Ohji S."/>
            <person name="Yamazoe A."/>
            <person name="Ichikawa N."/>
            <person name="Kimura A."/>
            <person name="Fujita N."/>
        </authorList>
    </citation>
    <scope>NUCLEOTIDE SEQUENCE [LARGE SCALE GENOMIC DNA]</scope>
    <source>
        <strain evidence="7 8">NBRC 106054</strain>
    </source>
</reference>
<dbReference type="STRING" id="1220578.FPE01S_02_00930"/>